<evidence type="ECO:0000313" key="4">
    <source>
        <dbReference type="Proteomes" id="UP000663874"/>
    </source>
</evidence>
<sequence length="219" mass="24612">MLNLFVMSPTTPNNEYCMLPYTNPLQTWPNYFCQRNSETNYTCSTSSGTGNCIIGKYGLVQTPRAGSFDHMYTTIDTIQNHINNFQCLDFYYYITDTSFNAQISVGWSIGAAPFPLTDATTQLLSTVTDFTTTTTTVNHTYINDETTTSLISTALLLNTTVMSSTRTSTEKNTMSDIITTNSTISTTLVSITEITTIQRQRQQQQYVQLRSTFNKELTN</sequence>
<comment type="caution">
    <text evidence="3">The sequence shown here is derived from an EMBL/GenBank/DDBJ whole genome shotgun (WGS) entry which is preliminary data.</text>
</comment>
<dbReference type="EMBL" id="CAJOBE010006134">
    <property type="protein sequence ID" value="CAF3997444.1"/>
    <property type="molecule type" value="Genomic_DNA"/>
</dbReference>
<dbReference type="OrthoDB" id="10052357at2759"/>
<dbReference type="Proteomes" id="UP000663882">
    <property type="component" value="Unassembled WGS sequence"/>
</dbReference>
<dbReference type="AlphaFoldDB" id="A0A819NE18"/>
<dbReference type="Proteomes" id="UP000663874">
    <property type="component" value="Unassembled WGS sequence"/>
</dbReference>
<evidence type="ECO:0000313" key="3">
    <source>
        <dbReference type="EMBL" id="CAF3997444.1"/>
    </source>
</evidence>
<proteinExistence type="predicted"/>
<dbReference type="EMBL" id="CAJNOU010002631">
    <property type="protein sequence ID" value="CAF1337104.1"/>
    <property type="molecule type" value="Genomic_DNA"/>
</dbReference>
<accession>A0A819NE18</accession>
<reference evidence="3" key="1">
    <citation type="submission" date="2021-02" db="EMBL/GenBank/DDBJ databases">
        <authorList>
            <person name="Nowell W R."/>
        </authorList>
    </citation>
    <scope>NUCLEOTIDE SEQUENCE</scope>
</reference>
<organism evidence="3 4">
    <name type="scientific">Rotaria sordida</name>
    <dbReference type="NCBI Taxonomy" id="392033"/>
    <lineage>
        <taxon>Eukaryota</taxon>
        <taxon>Metazoa</taxon>
        <taxon>Spiralia</taxon>
        <taxon>Gnathifera</taxon>
        <taxon>Rotifera</taxon>
        <taxon>Eurotatoria</taxon>
        <taxon>Bdelloidea</taxon>
        <taxon>Philodinida</taxon>
        <taxon>Philodinidae</taxon>
        <taxon>Rotaria</taxon>
    </lineage>
</organism>
<name>A0A819NE18_9BILA</name>
<protein>
    <submittedName>
        <fullName evidence="3">Uncharacterized protein</fullName>
    </submittedName>
</protein>
<dbReference type="Proteomes" id="UP000663889">
    <property type="component" value="Unassembled WGS sequence"/>
</dbReference>
<evidence type="ECO:0000313" key="2">
    <source>
        <dbReference type="EMBL" id="CAF1337104.1"/>
    </source>
</evidence>
<gene>
    <name evidence="3" type="ORF">FNK824_LOCUS25746</name>
    <name evidence="1" type="ORF">RFH988_LOCUS15640</name>
    <name evidence="2" type="ORF">SEV965_LOCUS28142</name>
</gene>
<evidence type="ECO:0000313" key="1">
    <source>
        <dbReference type="EMBL" id="CAF1029629.1"/>
    </source>
</evidence>
<dbReference type="EMBL" id="CAJNOO010000769">
    <property type="protein sequence ID" value="CAF1029629.1"/>
    <property type="molecule type" value="Genomic_DNA"/>
</dbReference>